<keyword evidence="3" id="KW-1185">Reference proteome</keyword>
<evidence type="ECO:0000313" key="2">
    <source>
        <dbReference type="EMBL" id="MFG3818168.1"/>
    </source>
</evidence>
<dbReference type="EMBL" id="JAZAQF010000060">
    <property type="protein sequence ID" value="MFG3818168.1"/>
    <property type="molecule type" value="Genomic_DNA"/>
</dbReference>
<accession>A0ABW7CBC1</accession>
<reference evidence="3" key="1">
    <citation type="journal article" date="2024" name="Algal Res.">
        <title>Biochemical, toxicological and genomic investigation of a high-biomass producing Limnothrix strain isolated from Italian shallow drinking water reservoir.</title>
        <authorList>
            <person name="Simonazzi M."/>
            <person name="Shishido T.K."/>
            <person name="Delbaje E."/>
            <person name="Wahlsten M."/>
            <person name="Fewer D.P."/>
            <person name="Sivonen K."/>
            <person name="Pezzolesi L."/>
            <person name="Pistocchi R."/>
        </authorList>
    </citation>
    <scope>NUCLEOTIDE SEQUENCE [LARGE SCALE GENOMIC DNA]</scope>
    <source>
        <strain evidence="3">LRLZ20PSL1</strain>
    </source>
</reference>
<name>A0ABW7CBC1_9CYAN</name>
<dbReference type="NCBIfam" id="TIGR02115">
    <property type="entry name" value="potass_kdpF"/>
    <property type="match status" value="1"/>
</dbReference>
<keyword evidence="1" id="KW-0472">Membrane</keyword>
<sequence length="85" mass="9245">MSMKTLLHHPAPNRSPDRRLTPWVRWSLRWGLAWLAALAAIAPATAATGQAPLNNGQLGAIALLGLATIALSIYLFVAIFQPERF</sequence>
<dbReference type="Proteomes" id="UP001604335">
    <property type="component" value="Unassembled WGS sequence"/>
</dbReference>
<keyword evidence="1" id="KW-0812">Transmembrane</keyword>
<comment type="caution">
    <text evidence="2">The sequence shown here is derived from an EMBL/GenBank/DDBJ whole genome shotgun (WGS) entry which is preliminary data.</text>
</comment>
<keyword evidence="1" id="KW-1133">Transmembrane helix</keyword>
<dbReference type="InterPro" id="IPR011726">
    <property type="entry name" value="KdpF"/>
</dbReference>
<dbReference type="Pfam" id="PF09604">
    <property type="entry name" value="Potass_KdpF"/>
    <property type="match status" value="1"/>
</dbReference>
<protein>
    <submittedName>
        <fullName evidence="2">K(+)-transporting ATPase subunit F</fullName>
    </submittedName>
</protein>
<feature type="transmembrane region" description="Helical" evidence="1">
    <location>
        <begin position="56"/>
        <end position="80"/>
    </location>
</feature>
<gene>
    <name evidence="2" type="primary">kdpF</name>
    <name evidence="2" type="ORF">VPK24_11025</name>
</gene>
<evidence type="ECO:0000313" key="3">
    <source>
        <dbReference type="Proteomes" id="UP001604335"/>
    </source>
</evidence>
<organism evidence="2 3">
    <name type="scientific">Limnothrix redekei LRLZ20PSL1</name>
    <dbReference type="NCBI Taxonomy" id="3112953"/>
    <lineage>
        <taxon>Bacteria</taxon>
        <taxon>Bacillati</taxon>
        <taxon>Cyanobacteriota</taxon>
        <taxon>Cyanophyceae</taxon>
        <taxon>Pseudanabaenales</taxon>
        <taxon>Pseudanabaenaceae</taxon>
        <taxon>Limnothrix</taxon>
    </lineage>
</organism>
<evidence type="ECO:0000256" key="1">
    <source>
        <dbReference type="SAM" id="Phobius"/>
    </source>
</evidence>
<proteinExistence type="predicted"/>